<feature type="region of interest" description="Disordered" evidence="1">
    <location>
        <begin position="263"/>
        <end position="296"/>
    </location>
</feature>
<evidence type="ECO:0000259" key="2">
    <source>
        <dbReference type="PROSITE" id="PS51072"/>
    </source>
</evidence>
<evidence type="ECO:0000256" key="1">
    <source>
        <dbReference type="SAM" id="MobiDB-lite"/>
    </source>
</evidence>
<dbReference type="Pfam" id="PF10291">
    <property type="entry name" value="muHD"/>
    <property type="match status" value="1"/>
</dbReference>
<feature type="domain" description="MHD" evidence="2">
    <location>
        <begin position="414"/>
        <end position="666"/>
    </location>
</feature>
<feature type="compositionally biased region" description="Basic and acidic residues" evidence="1">
    <location>
        <begin position="373"/>
        <end position="389"/>
    </location>
</feature>
<evidence type="ECO:0000313" key="3">
    <source>
        <dbReference type="EMBL" id="WFD41983.1"/>
    </source>
</evidence>
<sequence>MGRLVSDLSETSQAHEQWARQIYTECEEPLRSASSSGEWSKLRRLDDLLAPTLKEVNSLESQLSKEQKKLSSKRTATMMAKVEATRENLLHAMDRWDKDLPLAIETYERVDRARLAMLRDTVRRFAIAQDETASEIHQSAQNTIQIAGQYQPDEELKNFATSLQLAPRSQELTRSADAAPTKAAPADLPQNFAESLAFRSSSPQARVASPTNWQARNFRRSEEHETPKVQERNSPRFSVPLPSTLFQNSSAHKYASTQKHQQFETSSPITSPRLSTPNLGFSSSRTTEVNRSAGPETPVHMEVTQGLQAAIRQNRRATTQFTSPVASTNQEDEAAWERMRTQLRNFNTANTATSRREYREPVPVGSETLPTMAEKEKPSSQQDTHRYTEKAQPPYSAFSPTTISSSQMSSVNHVVPISARIIERVSAIWTGGAIKRCVVAGELQLTQLSRTTVSGHACIRLTQADQICNIVCQPGLLTPDVNRPGGFQLDLAKLASLGKDAVALRYQVEVSSDTFKQCAPIVLEPQWRCEPNQSSLLLSYRVNLASQLSQRAPNATLQNVAISVTIPSETPVVGPVLSKPVGDWDPDQQKLHWMRSDIMPLTDPETSRVLARFPVESQSVPQPVHATWKLSAHTVSNIDLESYSSEESVVLASVHRETVSGTYFAQP</sequence>
<keyword evidence="4" id="KW-1185">Reference proteome</keyword>
<dbReference type="SUPFAM" id="SSF103657">
    <property type="entry name" value="BAR/IMD domain-like"/>
    <property type="match status" value="1"/>
</dbReference>
<feature type="region of interest" description="Disordered" evidence="1">
    <location>
        <begin position="199"/>
        <end position="241"/>
    </location>
</feature>
<dbReference type="EMBL" id="CP118375">
    <property type="protein sequence ID" value="WFD41983.1"/>
    <property type="molecule type" value="Genomic_DNA"/>
</dbReference>
<feature type="region of interest" description="Disordered" evidence="1">
    <location>
        <begin position="351"/>
        <end position="403"/>
    </location>
</feature>
<accession>A0AAF0JCU4</accession>
<dbReference type="AlphaFoldDB" id="A0AAF0JCU4"/>
<feature type="compositionally biased region" description="Polar residues" evidence="1">
    <location>
        <begin position="199"/>
        <end position="215"/>
    </location>
</feature>
<dbReference type="InterPro" id="IPR027267">
    <property type="entry name" value="AH/BAR_dom_sf"/>
</dbReference>
<evidence type="ECO:0000313" key="4">
    <source>
        <dbReference type="Proteomes" id="UP001214628"/>
    </source>
</evidence>
<dbReference type="InterPro" id="IPR028565">
    <property type="entry name" value="MHD"/>
</dbReference>
<feature type="compositionally biased region" description="Polar residues" evidence="1">
    <location>
        <begin position="263"/>
        <end position="290"/>
    </location>
</feature>
<dbReference type="Proteomes" id="UP001214628">
    <property type="component" value="Chromosome 1"/>
</dbReference>
<proteinExistence type="predicted"/>
<organism evidence="3 4">
    <name type="scientific">Malassezia psittaci</name>
    <dbReference type="NCBI Taxonomy" id="1821823"/>
    <lineage>
        <taxon>Eukaryota</taxon>
        <taxon>Fungi</taxon>
        <taxon>Dikarya</taxon>
        <taxon>Basidiomycota</taxon>
        <taxon>Ustilaginomycotina</taxon>
        <taxon>Malasseziomycetes</taxon>
        <taxon>Malasseziales</taxon>
        <taxon>Malasseziaceae</taxon>
        <taxon>Malassezia</taxon>
    </lineage>
</organism>
<dbReference type="Gene3D" id="1.20.1270.60">
    <property type="entry name" value="Arfaptin homology (AH) domain/BAR domain"/>
    <property type="match status" value="1"/>
</dbReference>
<protein>
    <submittedName>
        <fullName evidence="3">Suppressor of Profilin deletion</fullName>
    </submittedName>
</protein>
<gene>
    <name evidence="3" type="primary">SYP1</name>
    <name evidence="3" type="ORF">MPSI1_000622</name>
</gene>
<dbReference type="PROSITE" id="PS51072">
    <property type="entry name" value="MHD"/>
    <property type="match status" value="1"/>
</dbReference>
<feature type="compositionally biased region" description="Basic and acidic residues" evidence="1">
    <location>
        <begin position="219"/>
        <end position="234"/>
    </location>
</feature>
<name>A0AAF0JCU4_9BASI</name>
<dbReference type="InterPro" id="IPR018808">
    <property type="entry name" value="Muniscin_C"/>
</dbReference>
<reference evidence="3" key="1">
    <citation type="submission" date="2023-02" db="EMBL/GenBank/DDBJ databases">
        <title>Mating type loci evolution in Malassezia.</title>
        <authorList>
            <person name="Coelho M.A."/>
        </authorList>
    </citation>
    <scope>NUCLEOTIDE SEQUENCE</scope>
    <source>
        <strain evidence="3">CBS 14136</strain>
    </source>
</reference>